<comment type="caution">
    <text evidence="2">The sequence shown here is derived from an EMBL/GenBank/DDBJ whole genome shotgun (WGS) entry which is preliminary data.</text>
</comment>
<dbReference type="Proteomes" id="UP001596166">
    <property type="component" value="Unassembled WGS sequence"/>
</dbReference>
<dbReference type="InterPro" id="IPR036388">
    <property type="entry name" value="WH-like_DNA-bd_sf"/>
</dbReference>
<dbReference type="InterPro" id="IPR016032">
    <property type="entry name" value="Sig_transdc_resp-reg_C-effctor"/>
</dbReference>
<name>A0ABW0GDC6_9PROT</name>
<dbReference type="RefSeq" id="WP_376998749.1">
    <property type="nucleotide sequence ID" value="NZ_JBHSLC010000110.1"/>
</dbReference>
<proteinExistence type="predicted"/>
<accession>A0ABW0GDC6</accession>
<evidence type="ECO:0000259" key="1">
    <source>
        <dbReference type="SMART" id="SM00421"/>
    </source>
</evidence>
<sequence>MSAPELPWDIPAPFAKMAVTARKLQGTLAIYDSADRLIFANAGVRRLYPWFDLSVPQTFESMLRRSWEHGEMVGIPAPRDPEAQLAYANMRRQGERLEFIRRYPTNLICTHLRLSSGMNAQLRLEPKKAGLLHFFSEDEPTLGVMEAIHQRDEAAHRAAALDCLAFGIATLGPDRKVIQRNAAMAEMIANADGVFLDAADRLTPVRAEECSEFNRLVTLACMNKLEAPTVAMHLRSTDSPHPHTFSISHGARGSKTAVIIVAPARLDVGSVASVLRRDFGLTPAESTLAAQIGNGLTNDDIARESGKAPNTGRMQVKSILRKLDDGQLAHRSQTGLARWVAVLAAITGAARTRGKS</sequence>
<feature type="domain" description="HTH luxR-type" evidence="1">
    <location>
        <begin position="278"/>
        <end position="332"/>
    </location>
</feature>
<dbReference type="Gene3D" id="1.10.10.10">
    <property type="entry name" value="Winged helix-like DNA-binding domain superfamily/Winged helix DNA-binding domain"/>
    <property type="match status" value="1"/>
</dbReference>
<evidence type="ECO:0000313" key="3">
    <source>
        <dbReference type="Proteomes" id="UP001596166"/>
    </source>
</evidence>
<dbReference type="InterPro" id="IPR000792">
    <property type="entry name" value="Tscrpt_reg_LuxR_C"/>
</dbReference>
<protein>
    <submittedName>
        <fullName evidence="2">Helix-turn-helix transcriptional regulator</fullName>
    </submittedName>
</protein>
<dbReference type="SMART" id="SM00421">
    <property type="entry name" value="HTH_LUXR"/>
    <property type="match status" value="1"/>
</dbReference>
<reference evidence="3" key="1">
    <citation type="journal article" date="2019" name="Int. J. Syst. Evol. Microbiol.">
        <title>The Global Catalogue of Microorganisms (GCM) 10K type strain sequencing project: providing services to taxonomists for standard genome sequencing and annotation.</title>
        <authorList>
            <consortium name="The Broad Institute Genomics Platform"/>
            <consortium name="The Broad Institute Genome Sequencing Center for Infectious Disease"/>
            <person name="Wu L."/>
            <person name="Ma J."/>
        </authorList>
    </citation>
    <scope>NUCLEOTIDE SEQUENCE [LARGE SCALE GENOMIC DNA]</scope>
    <source>
        <strain evidence="3">CCUG 58760</strain>
    </source>
</reference>
<keyword evidence="3" id="KW-1185">Reference proteome</keyword>
<gene>
    <name evidence="2" type="ORF">ACFPMG_29150</name>
</gene>
<dbReference type="EMBL" id="JBHSLC010000110">
    <property type="protein sequence ID" value="MFC5359070.1"/>
    <property type="molecule type" value="Genomic_DNA"/>
</dbReference>
<evidence type="ECO:0000313" key="2">
    <source>
        <dbReference type="EMBL" id="MFC5359070.1"/>
    </source>
</evidence>
<organism evidence="2 3">
    <name type="scientific">Azospirillum himalayense</name>
    <dbReference type="NCBI Taxonomy" id="654847"/>
    <lineage>
        <taxon>Bacteria</taxon>
        <taxon>Pseudomonadati</taxon>
        <taxon>Pseudomonadota</taxon>
        <taxon>Alphaproteobacteria</taxon>
        <taxon>Rhodospirillales</taxon>
        <taxon>Azospirillaceae</taxon>
        <taxon>Azospirillum</taxon>
    </lineage>
</organism>
<dbReference type="SUPFAM" id="SSF46894">
    <property type="entry name" value="C-terminal effector domain of the bipartite response regulators"/>
    <property type="match status" value="1"/>
</dbReference>